<dbReference type="AlphaFoldDB" id="A0A2A7A4G9"/>
<protein>
    <recommendedName>
        <fullName evidence="2">beta-galactosidase</fullName>
        <ecNumber evidence="2">3.2.1.23</ecNumber>
    </recommendedName>
</protein>
<dbReference type="GO" id="GO:0004565">
    <property type="term" value="F:beta-galactosidase activity"/>
    <property type="evidence" value="ECO:0007669"/>
    <property type="project" value="UniProtKB-EC"/>
</dbReference>
<evidence type="ECO:0000313" key="8">
    <source>
        <dbReference type="Proteomes" id="UP000220157"/>
    </source>
</evidence>
<evidence type="ECO:0000313" key="7">
    <source>
        <dbReference type="EMBL" id="PDX74608.1"/>
    </source>
</evidence>
<dbReference type="Gene3D" id="2.70.98.10">
    <property type="match status" value="1"/>
</dbReference>
<dbReference type="EMBL" id="NMTW01000055">
    <property type="protein sequence ID" value="PDX74055.1"/>
    <property type="molecule type" value="Genomic_DNA"/>
</dbReference>
<evidence type="ECO:0000256" key="2">
    <source>
        <dbReference type="ARBA" id="ARBA00012756"/>
    </source>
</evidence>
<organism evidence="6 8">
    <name type="scientific">Faecalibacterium prausnitzii</name>
    <dbReference type="NCBI Taxonomy" id="853"/>
    <lineage>
        <taxon>Bacteria</taxon>
        <taxon>Bacillati</taxon>
        <taxon>Bacillota</taxon>
        <taxon>Clostridia</taxon>
        <taxon>Eubacteriales</taxon>
        <taxon>Oscillospiraceae</taxon>
        <taxon>Faecalibacterium</taxon>
    </lineage>
</organism>
<dbReference type="GO" id="GO:0009341">
    <property type="term" value="C:beta-galactosidase complex"/>
    <property type="evidence" value="ECO:0007669"/>
    <property type="project" value="InterPro"/>
</dbReference>
<sequence>FFSALPYTPHEMESAKHPYELPPVHYTVIRAMGEQMGVGGDDSWGANVHPEYIPDVTKPVEFTFTFRGI</sequence>
<reference evidence="6 8" key="1">
    <citation type="journal article" date="2017" name="Front. Microbiol.">
        <title>New Insights into the Diversity of the Genus Faecalibacterium.</title>
        <authorList>
            <person name="Benevides L."/>
            <person name="Burman S."/>
            <person name="Martin R."/>
            <person name="Robert V."/>
            <person name="Thomas M."/>
            <person name="Miquel S."/>
            <person name="Chain F."/>
            <person name="Sokol H."/>
            <person name="Bermudez-Humaran L.G."/>
            <person name="Morrison M."/>
            <person name="Langella P."/>
            <person name="Azevedo V.A."/>
            <person name="Chatel J.M."/>
            <person name="Soares S."/>
        </authorList>
    </citation>
    <scope>NUCLEOTIDE SEQUENCE [LARGE SCALE GENOMIC DNA]</scope>
    <source>
        <strain evidence="6 8">CNCM I 4573</strain>
    </source>
</reference>
<dbReference type="InterPro" id="IPR014718">
    <property type="entry name" value="GH-type_carb-bd"/>
</dbReference>
<evidence type="ECO:0000256" key="3">
    <source>
        <dbReference type="ARBA" id="ARBA00022801"/>
    </source>
</evidence>
<dbReference type="GO" id="GO:0030246">
    <property type="term" value="F:carbohydrate binding"/>
    <property type="evidence" value="ECO:0007669"/>
    <property type="project" value="InterPro"/>
</dbReference>
<dbReference type="RefSeq" id="WP_144038708.1">
    <property type="nucleotide sequence ID" value="NZ_NMTW01000050.1"/>
</dbReference>
<feature type="non-terminal residue" evidence="6">
    <location>
        <position position="1"/>
    </location>
</feature>
<dbReference type="PANTHER" id="PTHR46323">
    <property type="entry name" value="BETA-GALACTOSIDASE"/>
    <property type="match status" value="1"/>
</dbReference>
<gene>
    <name evidence="7" type="ORF">CGS56_13285</name>
    <name evidence="6" type="ORF">CGS56_16030</name>
</gene>
<feature type="domain" description="Beta galactosidase small chain/" evidence="5">
    <location>
        <begin position="2"/>
        <end position="66"/>
    </location>
</feature>
<dbReference type="InterPro" id="IPR004199">
    <property type="entry name" value="B-gal_small/dom_5"/>
</dbReference>
<dbReference type="InterPro" id="IPR011013">
    <property type="entry name" value="Gal_mutarotase_sf_dom"/>
</dbReference>
<evidence type="ECO:0000256" key="4">
    <source>
        <dbReference type="ARBA" id="ARBA00023295"/>
    </source>
</evidence>
<dbReference type="GO" id="GO:0005990">
    <property type="term" value="P:lactose catabolic process"/>
    <property type="evidence" value="ECO:0007669"/>
    <property type="project" value="TreeGrafter"/>
</dbReference>
<accession>A0A2A7A4G9</accession>
<dbReference type="EC" id="3.2.1.23" evidence="2"/>
<evidence type="ECO:0000256" key="1">
    <source>
        <dbReference type="ARBA" id="ARBA00001412"/>
    </source>
</evidence>
<comment type="catalytic activity">
    <reaction evidence="1">
        <text>Hydrolysis of terminal non-reducing beta-D-galactose residues in beta-D-galactosides.</text>
        <dbReference type="EC" id="3.2.1.23"/>
    </reaction>
</comment>
<dbReference type="Proteomes" id="UP000220157">
    <property type="component" value="Unassembled WGS sequence"/>
</dbReference>
<dbReference type="Pfam" id="PF02929">
    <property type="entry name" value="Bgal_small_N"/>
    <property type="match status" value="1"/>
</dbReference>
<evidence type="ECO:0000259" key="5">
    <source>
        <dbReference type="Pfam" id="PF02929"/>
    </source>
</evidence>
<evidence type="ECO:0000313" key="6">
    <source>
        <dbReference type="EMBL" id="PDX74055.1"/>
    </source>
</evidence>
<dbReference type="PANTHER" id="PTHR46323:SF2">
    <property type="entry name" value="BETA-GALACTOSIDASE"/>
    <property type="match status" value="1"/>
</dbReference>
<name>A0A2A7A4G9_9FIRM</name>
<dbReference type="SUPFAM" id="SSF74650">
    <property type="entry name" value="Galactose mutarotase-like"/>
    <property type="match status" value="1"/>
</dbReference>
<dbReference type="EMBL" id="NMTW01000050">
    <property type="protein sequence ID" value="PDX74608.1"/>
    <property type="molecule type" value="Genomic_DNA"/>
</dbReference>
<proteinExistence type="predicted"/>
<dbReference type="InterPro" id="IPR050347">
    <property type="entry name" value="Bact_Beta-galactosidase"/>
</dbReference>
<reference evidence="6" key="2">
    <citation type="submission" date="2017-07" db="EMBL/GenBank/DDBJ databases">
        <authorList>
            <person name="Sun Z.S."/>
            <person name="Albrecht U."/>
            <person name="Echele G."/>
            <person name="Lee C.C."/>
        </authorList>
    </citation>
    <scope>NUCLEOTIDE SEQUENCE</scope>
    <source>
        <strain evidence="6">CNCM I 4573</strain>
    </source>
</reference>
<keyword evidence="4" id="KW-0326">Glycosidase</keyword>
<comment type="caution">
    <text evidence="6">The sequence shown here is derived from an EMBL/GenBank/DDBJ whole genome shotgun (WGS) entry which is preliminary data.</text>
</comment>
<keyword evidence="3" id="KW-0378">Hydrolase</keyword>